<evidence type="ECO:0000313" key="3">
    <source>
        <dbReference type="Proteomes" id="UP000812013"/>
    </source>
</evidence>
<keyword evidence="1" id="KW-0812">Transmembrane</keyword>
<keyword evidence="1" id="KW-0472">Membrane</keyword>
<dbReference type="EMBL" id="WTFF01000337">
    <property type="protein sequence ID" value="MBW5486076.1"/>
    <property type="molecule type" value="Genomic_DNA"/>
</dbReference>
<name>A0ABS6ZEQ6_9ACTN</name>
<keyword evidence="3" id="KW-1185">Reference proteome</keyword>
<keyword evidence="1" id="KW-1133">Transmembrane helix</keyword>
<dbReference type="Proteomes" id="UP000812013">
    <property type="component" value="Unassembled WGS sequence"/>
</dbReference>
<sequence>MEPPAVIGPSPGESAPAAGAARTRLTLGLLAVAGLLMLFQPGVGAVALIAGLALLWTSPQWGTRHKLLGTATASTVPVLLLLGSLFLAASGIDPMELLLAVALSVAVPAVGAATLLRATRH</sequence>
<gene>
    <name evidence="2" type="ORF">GPJ59_30495</name>
</gene>
<accession>A0ABS6ZEQ6</accession>
<comment type="caution">
    <text evidence="2">The sequence shown here is derived from an EMBL/GenBank/DDBJ whole genome shotgun (WGS) entry which is preliminary data.</text>
</comment>
<feature type="transmembrane region" description="Helical" evidence="1">
    <location>
        <begin position="97"/>
        <end position="116"/>
    </location>
</feature>
<evidence type="ECO:0008006" key="4">
    <source>
        <dbReference type="Google" id="ProtNLM"/>
    </source>
</evidence>
<proteinExistence type="predicted"/>
<reference evidence="2 3" key="1">
    <citation type="submission" date="2019-12" db="EMBL/GenBank/DDBJ databases">
        <title>Genome sequence of Streptomyces bambusae.</title>
        <authorList>
            <person name="Bansal K."/>
            <person name="Choksket S."/>
            <person name="Korpole S."/>
            <person name="Patil P.B."/>
        </authorList>
    </citation>
    <scope>NUCLEOTIDE SEQUENCE [LARGE SCALE GENOMIC DNA]</scope>
    <source>
        <strain evidence="2 3">SK60</strain>
    </source>
</reference>
<evidence type="ECO:0000313" key="2">
    <source>
        <dbReference type="EMBL" id="MBW5486076.1"/>
    </source>
</evidence>
<feature type="transmembrane region" description="Helical" evidence="1">
    <location>
        <begin position="67"/>
        <end position="91"/>
    </location>
</feature>
<feature type="transmembrane region" description="Helical" evidence="1">
    <location>
        <begin position="29"/>
        <end position="55"/>
    </location>
</feature>
<protein>
    <recommendedName>
        <fullName evidence="4">Phosphatidate cytidylyltransferase</fullName>
    </recommendedName>
</protein>
<organism evidence="2 3">
    <name type="scientific">Streptomyces bambusae</name>
    <dbReference type="NCBI Taxonomy" id="1550616"/>
    <lineage>
        <taxon>Bacteria</taxon>
        <taxon>Bacillati</taxon>
        <taxon>Actinomycetota</taxon>
        <taxon>Actinomycetes</taxon>
        <taxon>Kitasatosporales</taxon>
        <taxon>Streptomycetaceae</taxon>
        <taxon>Streptomyces</taxon>
    </lineage>
</organism>
<evidence type="ECO:0000256" key="1">
    <source>
        <dbReference type="SAM" id="Phobius"/>
    </source>
</evidence>